<dbReference type="InterPro" id="IPR026350">
    <property type="entry name" value="GxxExxY"/>
</dbReference>
<dbReference type="AlphaFoldDB" id="A0A6P1M9D2"/>
<reference evidence="1 2" key="1">
    <citation type="submission" date="2020-01" db="EMBL/GenBank/DDBJ databases">
        <title>Ponticoccus aerotolerans gen. nov., sp. nov., an anaerobic bacterium and proposal of Ponticoccusceae fam. nov., Ponticoccusles ord. nov. and Ponticoccuse classis nov. in the phylum Kiritimatiellaeota.</title>
        <authorList>
            <person name="Zhou L.Y."/>
            <person name="Du Z.J."/>
        </authorList>
    </citation>
    <scope>NUCLEOTIDE SEQUENCE [LARGE SCALE GENOMIC DNA]</scope>
    <source>
        <strain evidence="1 2">S-5007</strain>
    </source>
</reference>
<dbReference type="KEGG" id="taer:GT409_09475"/>
<keyword evidence="2" id="KW-1185">Reference proteome</keyword>
<dbReference type="EMBL" id="CP047593">
    <property type="protein sequence ID" value="QHI69673.1"/>
    <property type="molecule type" value="Genomic_DNA"/>
</dbReference>
<dbReference type="Proteomes" id="UP000464954">
    <property type="component" value="Chromosome"/>
</dbReference>
<accession>A0A6P1M9D2</accession>
<organism evidence="1 2">
    <name type="scientific">Tichowtungia aerotolerans</name>
    <dbReference type="NCBI Taxonomy" id="2697043"/>
    <lineage>
        <taxon>Bacteria</taxon>
        <taxon>Pseudomonadati</taxon>
        <taxon>Kiritimatiellota</taxon>
        <taxon>Tichowtungiia</taxon>
        <taxon>Tichowtungiales</taxon>
        <taxon>Tichowtungiaceae</taxon>
        <taxon>Tichowtungia</taxon>
    </lineage>
</organism>
<evidence type="ECO:0000313" key="1">
    <source>
        <dbReference type="EMBL" id="QHI69673.1"/>
    </source>
</evidence>
<dbReference type="RefSeq" id="WP_160628855.1">
    <property type="nucleotide sequence ID" value="NZ_CP047593.1"/>
</dbReference>
<evidence type="ECO:0000313" key="2">
    <source>
        <dbReference type="Proteomes" id="UP000464954"/>
    </source>
</evidence>
<sequence>MYREPSRKVDEMAALVIDAALEVHKVLGPGFLESVYEDALCLELSLRNIFFERQKAVHVLYKGSAVGEGRIDILVGGELIVELKAVEELAPIHTAQVLSYLKATGFSLGLLVNFNVPLLKNDIKRVVLSS</sequence>
<proteinExistence type="predicted"/>
<protein>
    <submittedName>
        <fullName evidence="1">GxxExxY protein</fullName>
    </submittedName>
</protein>
<dbReference type="Pfam" id="PF13366">
    <property type="entry name" value="PDDEXK_3"/>
    <property type="match status" value="1"/>
</dbReference>
<dbReference type="NCBIfam" id="TIGR04256">
    <property type="entry name" value="GxxExxY"/>
    <property type="match status" value="1"/>
</dbReference>
<gene>
    <name evidence="1" type="ORF">GT409_09475</name>
</gene>
<name>A0A6P1M9D2_9BACT</name>